<evidence type="ECO:0000313" key="3">
    <source>
        <dbReference type="Proteomes" id="UP000044602"/>
    </source>
</evidence>
<proteinExistence type="predicted"/>
<dbReference type="AlphaFoldDB" id="A0A0G4MTL3"/>
<evidence type="ECO:0000313" key="4">
    <source>
        <dbReference type="Proteomes" id="UP000045706"/>
    </source>
</evidence>
<dbReference type="EMBL" id="CVQH01024750">
    <property type="protein sequence ID" value="CRK37522.1"/>
    <property type="molecule type" value="Genomic_DNA"/>
</dbReference>
<reference evidence="3 4" key="1">
    <citation type="submission" date="2015-05" db="EMBL/GenBank/DDBJ databases">
        <authorList>
            <person name="Fogelqvist Johan"/>
        </authorList>
    </citation>
    <scope>NUCLEOTIDE SEQUENCE [LARGE SCALE GENOMIC DNA]</scope>
    <source>
        <strain evidence="1">VL1</strain>
        <strain evidence="2">VL2</strain>
    </source>
</reference>
<sequence length="296" mass="31810">MQLSNMMAKEGHSGACIVTNPIAPSKFDTTTTTSTPTTKTRITSDHEQPLEQTLQGTYIDTIASVSEPVSSSTDIHHLITLLTLAYNVRTPSPTQQDRLATLMRTLSSDRLSHVRTPAYPHGFSREEVTHAFARLLSPVLNGLTGLVEFEHAVNAEDDAASFRQFWTLDDRNLLADAVAGTSPPVAASATAVPPEFLETFVGDKTAHRVALTRNRGMLALVPGCVGAEDEIWSVSELSAPVILRKEAGEGEPAVVEGYIHGFCDGDVERGGEEERYRDVDLPLSSVAVGLAGSIPC</sequence>
<evidence type="ECO:0000313" key="2">
    <source>
        <dbReference type="EMBL" id="CRK46673.1"/>
    </source>
</evidence>
<organism evidence="1 3">
    <name type="scientific">Verticillium longisporum</name>
    <name type="common">Verticillium dahliae var. longisporum</name>
    <dbReference type="NCBI Taxonomy" id="100787"/>
    <lineage>
        <taxon>Eukaryota</taxon>
        <taxon>Fungi</taxon>
        <taxon>Dikarya</taxon>
        <taxon>Ascomycota</taxon>
        <taxon>Pezizomycotina</taxon>
        <taxon>Sordariomycetes</taxon>
        <taxon>Hypocreomycetidae</taxon>
        <taxon>Glomerellales</taxon>
        <taxon>Plectosphaerellaceae</taxon>
        <taxon>Verticillium</taxon>
    </lineage>
</organism>
<dbReference type="Proteomes" id="UP000045706">
    <property type="component" value="Unassembled WGS sequence"/>
</dbReference>
<gene>
    <name evidence="1" type="ORF">BN1708_007390</name>
    <name evidence="2" type="ORF">BN1723_007182</name>
</gene>
<dbReference type="Proteomes" id="UP000044602">
    <property type="component" value="Unassembled WGS sequence"/>
</dbReference>
<evidence type="ECO:0000313" key="1">
    <source>
        <dbReference type="EMBL" id="CRK37522.1"/>
    </source>
</evidence>
<feature type="non-terminal residue" evidence="1">
    <location>
        <position position="296"/>
    </location>
</feature>
<keyword evidence="3" id="KW-1185">Reference proteome</keyword>
<name>A0A0G4MTL3_VERLO</name>
<accession>A0A0G4MTL3</accession>
<protein>
    <submittedName>
        <fullName evidence="1">Uncharacterized protein</fullName>
    </submittedName>
</protein>
<dbReference type="EMBL" id="CVQI01035939">
    <property type="protein sequence ID" value="CRK46673.1"/>
    <property type="molecule type" value="Genomic_DNA"/>
</dbReference>